<dbReference type="EMBL" id="MK500507">
    <property type="protein sequence ID" value="QBK91021.1"/>
    <property type="molecule type" value="Genomic_DNA"/>
</dbReference>
<sequence>MSDSIINNMSDFIVKLVQKFLSKDNKSCFISAGFENYAISQGRTLNMVGNNTYGQIGNGTRRNSKVPVPISLPSTIIWVASGQCFTVAITKDGKVYSWGTHVKTICFRPINSSVKEGTGDNLIPILVKKIKSRRAIKVSASTWNYIVLFDDGSVFIKVQKRKEGFMFSLDHKIVDVAINSRAYLITENGSLFEADMGSGILMRKETETLDITTRQIKLPGKEKVVKISTGGQFLTILSDSGKVYTYSVSSVWTTDDGKEHPNANTSECYPGKYGPGGSFLEKRDPPSFEDLGGPISTISSNYDTAMAVSKDGELYIWCPEVVISTAIDIPTGRIIKDIYAGYNFAILLLDNNDVYYWGNERFPKLKF</sequence>
<dbReference type="InterPro" id="IPR009091">
    <property type="entry name" value="RCC1/BLIP-II"/>
</dbReference>
<dbReference type="PANTHER" id="PTHR45982:SF4">
    <property type="entry name" value="PHR DOMAIN-CONTAINING PROTEIN"/>
    <property type="match status" value="1"/>
</dbReference>
<proteinExistence type="predicted"/>
<dbReference type="Gene3D" id="2.130.10.30">
    <property type="entry name" value="Regulator of chromosome condensation 1/beta-lactamase-inhibitor protein II"/>
    <property type="match status" value="2"/>
</dbReference>
<organism evidence="1">
    <name type="scientific">Pithovirus LCPAC201</name>
    <dbReference type="NCBI Taxonomy" id="2506591"/>
    <lineage>
        <taxon>Viruses</taxon>
        <taxon>Pithoviruses</taxon>
    </lineage>
</organism>
<evidence type="ECO:0000313" key="1">
    <source>
        <dbReference type="EMBL" id="QBK91021.1"/>
    </source>
</evidence>
<dbReference type="InterPro" id="IPR000408">
    <property type="entry name" value="Reg_chr_condens"/>
</dbReference>
<dbReference type="Pfam" id="PF13540">
    <property type="entry name" value="RCC1_2"/>
    <property type="match status" value="1"/>
</dbReference>
<reference evidence="1" key="1">
    <citation type="journal article" date="2019" name="MBio">
        <title>Virus Genomes from Deep Sea Sediments Expand the Ocean Megavirome and Support Independent Origins of Viral Gigantism.</title>
        <authorList>
            <person name="Backstrom D."/>
            <person name="Yutin N."/>
            <person name="Jorgensen S.L."/>
            <person name="Dharamshi J."/>
            <person name="Homa F."/>
            <person name="Zaremba-Niedwiedzka K."/>
            <person name="Spang A."/>
            <person name="Wolf Y.I."/>
            <person name="Koonin E.V."/>
            <person name="Ettema T.J."/>
        </authorList>
    </citation>
    <scope>NUCLEOTIDE SEQUENCE</scope>
</reference>
<dbReference type="PROSITE" id="PS50012">
    <property type="entry name" value="RCC1_3"/>
    <property type="match status" value="1"/>
</dbReference>
<dbReference type="PANTHER" id="PTHR45982">
    <property type="entry name" value="REGULATOR OF CHROMOSOME CONDENSATION"/>
    <property type="match status" value="1"/>
</dbReference>
<dbReference type="InterPro" id="IPR051553">
    <property type="entry name" value="Ran_GTPase-activating"/>
</dbReference>
<protein>
    <submittedName>
        <fullName evidence="1">Regulator of chromosome condensation protein</fullName>
    </submittedName>
</protein>
<name>A0A481Z8M0_9VIRU</name>
<dbReference type="SUPFAM" id="SSF50985">
    <property type="entry name" value="RCC1/BLIP-II"/>
    <property type="match status" value="2"/>
</dbReference>
<dbReference type="Pfam" id="PF00415">
    <property type="entry name" value="RCC1"/>
    <property type="match status" value="1"/>
</dbReference>
<accession>A0A481Z8M0</accession>
<gene>
    <name evidence="1" type="ORF">LCPAC201_03220</name>
</gene>